<dbReference type="OrthoDB" id="2196775at2759"/>
<accession>A0A059F579</accession>
<reference evidence="2" key="1">
    <citation type="submission" date="2013-02" db="EMBL/GenBank/DDBJ databases">
        <authorList>
            <consortium name="The Broad Institute Genome Sequencing Platform"/>
            <person name="Cuomo C."/>
            <person name="Becnel J."/>
            <person name="Sanscrainte N."/>
            <person name="Walker B."/>
            <person name="Young S.K."/>
            <person name="Zeng Q."/>
            <person name="Gargeya S."/>
            <person name="Fitzgerald M."/>
            <person name="Haas B."/>
            <person name="Abouelleil A."/>
            <person name="Alvarado L."/>
            <person name="Arachchi H.M."/>
            <person name="Berlin A.M."/>
            <person name="Chapman S.B."/>
            <person name="Dewar J."/>
            <person name="Goldberg J."/>
            <person name="Griggs A."/>
            <person name="Gujja S."/>
            <person name="Hansen M."/>
            <person name="Howarth C."/>
            <person name="Imamovic A."/>
            <person name="Larimer J."/>
            <person name="McCowan C."/>
            <person name="Murphy C."/>
            <person name="Neiman D."/>
            <person name="Pearson M."/>
            <person name="Priest M."/>
            <person name="Roberts A."/>
            <person name="Saif S."/>
            <person name="Shea T."/>
            <person name="Sisk P."/>
            <person name="Sykes S."/>
            <person name="Wortman J."/>
            <person name="Nusbaum C."/>
            <person name="Birren B."/>
        </authorList>
    </citation>
    <scope>NUCLEOTIDE SEQUENCE [LARGE SCALE GENOMIC DNA]</scope>
    <source>
        <strain evidence="2">PRA339</strain>
    </source>
</reference>
<dbReference type="EMBL" id="KK365130">
    <property type="protein sequence ID" value="KCZ82448.1"/>
    <property type="molecule type" value="Genomic_DNA"/>
</dbReference>
<dbReference type="AlphaFoldDB" id="A0A059F579"/>
<protein>
    <submittedName>
        <fullName evidence="1">Uncharacterized protein</fullName>
    </submittedName>
</protein>
<dbReference type="Proteomes" id="UP000030655">
    <property type="component" value="Unassembled WGS sequence"/>
</dbReference>
<organism evidence="1 2">
    <name type="scientific">Anncaliia algerae PRA339</name>
    <dbReference type="NCBI Taxonomy" id="1288291"/>
    <lineage>
        <taxon>Eukaryota</taxon>
        <taxon>Fungi</taxon>
        <taxon>Fungi incertae sedis</taxon>
        <taxon>Microsporidia</taxon>
        <taxon>Tubulinosematoidea</taxon>
        <taxon>Tubulinosematidae</taxon>
        <taxon>Anncaliia</taxon>
    </lineage>
</organism>
<gene>
    <name evidence="1" type="ORF">H312_00106</name>
</gene>
<name>A0A059F579_9MICR</name>
<evidence type="ECO:0000313" key="2">
    <source>
        <dbReference type="Proteomes" id="UP000030655"/>
    </source>
</evidence>
<keyword evidence="2" id="KW-1185">Reference proteome</keyword>
<dbReference type="VEuPathDB" id="MicrosporidiaDB:H312_00106"/>
<sequence length="135" mass="15999">MLFLFYEVLCATNANHSETLGFLFHLNQYYSIAHPMYKESIKRLGRVLISDLKEVFEENKANNHEKLRDVLPETDERKEFCNKLFANFFETYDSLLSLPHDNFKLAENAHKDYCNFMESAIKMANSKNLKKFQFI</sequence>
<dbReference type="HOGENOM" id="CLU_1885268_0_0_1"/>
<evidence type="ECO:0000313" key="1">
    <source>
        <dbReference type="EMBL" id="KCZ82448.1"/>
    </source>
</evidence>
<proteinExistence type="predicted"/>
<reference evidence="1 2" key="2">
    <citation type="submission" date="2014-03" db="EMBL/GenBank/DDBJ databases">
        <title>The Genome Sequence of Anncaliia algerae insect isolate PRA339.</title>
        <authorList>
            <consortium name="The Broad Institute Genome Sequencing Platform"/>
            <consortium name="The Broad Institute Genome Sequencing Center for Infectious Disease"/>
            <person name="Cuomo C."/>
            <person name="Becnel J."/>
            <person name="Sanscrainte N."/>
            <person name="Walker B."/>
            <person name="Young S.K."/>
            <person name="Zeng Q."/>
            <person name="Gargeya S."/>
            <person name="Fitzgerald M."/>
            <person name="Haas B."/>
            <person name="Abouelleil A."/>
            <person name="Alvarado L."/>
            <person name="Arachchi H.M."/>
            <person name="Berlin A.M."/>
            <person name="Chapman S.B."/>
            <person name="Dewar J."/>
            <person name="Goldberg J."/>
            <person name="Griggs A."/>
            <person name="Gujja S."/>
            <person name="Hansen M."/>
            <person name="Howarth C."/>
            <person name="Imamovic A."/>
            <person name="Larimer J."/>
            <person name="McCowan C."/>
            <person name="Murphy C."/>
            <person name="Neiman D."/>
            <person name="Pearson M."/>
            <person name="Priest M."/>
            <person name="Roberts A."/>
            <person name="Saif S."/>
            <person name="Shea T."/>
            <person name="Sisk P."/>
            <person name="Sykes S."/>
            <person name="Wortman J."/>
            <person name="Nusbaum C."/>
            <person name="Birren B."/>
        </authorList>
    </citation>
    <scope>NUCLEOTIDE SEQUENCE [LARGE SCALE GENOMIC DNA]</scope>
    <source>
        <strain evidence="1 2">PRA339</strain>
    </source>
</reference>